<evidence type="ECO:0000313" key="1">
    <source>
        <dbReference type="EMBL" id="SHL05253.1"/>
    </source>
</evidence>
<organism evidence="1 2">
    <name type="scientific">Flavobacterium chilense</name>
    <dbReference type="NCBI Taxonomy" id="946677"/>
    <lineage>
        <taxon>Bacteria</taxon>
        <taxon>Pseudomonadati</taxon>
        <taxon>Bacteroidota</taxon>
        <taxon>Flavobacteriia</taxon>
        <taxon>Flavobacteriales</taxon>
        <taxon>Flavobacteriaceae</taxon>
        <taxon>Flavobacterium</taxon>
    </lineage>
</organism>
<evidence type="ECO:0000313" key="2">
    <source>
        <dbReference type="Proteomes" id="UP000184028"/>
    </source>
</evidence>
<proteinExistence type="predicted"/>
<accession>A0A1M6XH64</accession>
<keyword evidence="2" id="KW-1185">Reference proteome</keyword>
<dbReference type="Proteomes" id="UP000184028">
    <property type="component" value="Unassembled WGS sequence"/>
</dbReference>
<gene>
    <name evidence="1" type="ORF">SAMN05444484_101137</name>
</gene>
<protein>
    <submittedName>
        <fullName evidence="1">Uncharacterized protein</fullName>
    </submittedName>
</protein>
<sequence>MKINKEAYFRKITGYKITNSHFELGSNLHISDYYYTKRLFYNSFYTNRFAFLIARYVVLQFEKLIDDINKIPSPGLKEKTITLLGYENYSELLVSNVRKMLNDYLKLRGLEQVCFNHEIFTKDSLFLKNPENIGKNIISIFPISTTFSTSVKILNEVREILSEVQFKNVDVIFHNPIINCLIITNRNLENSVVIAEKSIEHGFGWEEVSVDSKLIKIKNFDFPAEKIYQKYFISLPTEWQKINECSLCYPLIKADEKCLFETKTDPVTPNLIFNYPKAVLKEKDDNAYHLFKPGPSKEPIVYRKHFVKHGNNFIYYIRAGIFLKKNKDSIENWLRLKKDEYHFLNEKNIVLITPSKGSNSGFVNLVNEMLFSETATIIQYNPSEDYLYNFKTFYSGILELADYVIFVDDILFTTNTFSEINYYVKSVTGKKKLLGIDLCFTLINRAGFYNNKKLYELNENEEFKVHSFTSINVAPILHRKTYPYIKLTEKFKDLSDKSVLDEMRIHFKIKENDFKAVDLSKTFHNLESYATSKAFFQFIVLNEFNKIFCYDSSSSKYVRELFIANIFESNDKNSAHNLIEELQQSKAVQSFLYDHPEYKYELKNSLYKICCSEPFIQFKNIRQIAFSWVLIDLKKLADYILSFDKVIPEDFFQAKINGKPTRYSQYHEFKFLLKRGTKLKMNYIYSIEILSAIEKILEGIKIYKLIKYYNLVPDPHPLTSLFDEKLESATKNILSEGEQKPIYQHQLIVYYIGLLQELIIDHESKALQTVINVKAIIDRQIALFSKNLKNNYDPGYINLLRMLVLENTFIFNSSSEKFLKKSNLKISLHDLKSITKTAIFKGELFDFAQNYSFAYTSKMLSRIEKESPQQIAFTNDLPMFESFSNMLLLKSALISDRSDNGSSTNTIKQKIETILNYCSRILNIENGGAFFAVKYKNKASEKTKEDDVSIVGDFYTSSGSFLKTSDINSKSILYHVFNGIKEKKSDRSLSSFELSYNTDGKYVFIENETLNNDNVNNLFEIEDANFRNYYYLRITQIKKYKSKKFAAVPIAVLCFYDNITVPEDSKFIRFDPKRIRQLLLLRNDLTNFINNQLNNDSLRAYIEQQNQTIINKAITHSFDTYVNQYKRAVTEIDDEYLQNKFEVLGTLILNKHLLLKFIAEFLKDNNLQRTLHELRLYETTINGVEFKKMITLYSKLIFNMELNNHSRIDITNVDLIVMIEDDYEIQLYEFFYRELIFEIFYNIRKSYNAYVENNRRLKIEISIKNSKTCSYLTVKNNLYNLLSKNKKTKTQLENSMYNRKEKKGISLINTISEILYRENCILLLDGENFEIQIPINTKNI</sequence>
<dbReference type="RefSeq" id="WP_068843459.1">
    <property type="nucleotide sequence ID" value="NZ_FRBT01000001.1"/>
</dbReference>
<name>A0A1M6XH64_9FLAO</name>
<reference evidence="2" key="1">
    <citation type="submission" date="2016-11" db="EMBL/GenBank/DDBJ databases">
        <authorList>
            <person name="Varghese N."/>
            <person name="Submissions S."/>
        </authorList>
    </citation>
    <scope>NUCLEOTIDE SEQUENCE [LARGE SCALE GENOMIC DNA]</scope>
    <source>
        <strain evidence="2">DSM 24724</strain>
    </source>
</reference>
<dbReference type="OrthoDB" id="1488663at2"/>
<dbReference type="STRING" id="946677.SAMN05444484_101137"/>
<dbReference type="EMBL" id="FRBT01000001">
    <property type="protein sequence ID" value="SHL05253.1"/>
    <property type="molecule type" value="Genomic_DNA"/>
</dbReference>